<protein>
    <submittedName>
        <fullName evidence="1">Uncharacterized protein</fullName>
    </submittedName>
</protein>
<organism evidence="1 2">
    <name type="scientific">Avena sativa</name>
    <name type="common">Oat</name>
    <dbReference type="NCBI Taxonomy" id="4498"/>
    <lineage>
        <taxon>Eukaryota</taxon>
        <taxon>Viridiplantae</taxon>
        <taxon>Streptophyta</taxon>
        <taxon>Embryophyta</taxon>
        <taxon>Tracheophyta</taxon>
        <taxon>Spermatophyta</taxon>
        <taxon>Magnoliopsida</taxon>
        <taxon>Liliopsida</taxon>
        <taxon>Poales</taxon>
        <taxon>Poaceae</taxon>
        <taxon>BOP clade</taxon>
        <taxon>Pooideae</taxon>
        <taxon>Poodae</taxon>
        <taxon>Poeae</taxon>
        <taxon>Poeae Chloroplast Group 1 (Aveneae type)</taxon>
        <taxon>Aveninae</taxon>
        <taxon>Avena</taxon>
    </lineage>
</organism>
<reference evidence="1" key="2">
    <citation type="submission" date="2025-09" db="UniProtKB">
        <authorList>
            <consortium name="EnsemblPlants"/>
        </authorList>
    </citation>
    <scope>IDENTIFICATION</scope>
</reference>
<sequence>MASKAAAQLLALSLLLLLLLLSSTSSGTATGGSQSTYRRRAQARNTCPIDVLRLGLCAAVLGNAAINIGPSGRCCTLLAGVADLEAATCLCTAITTGVLPAVPLQISVILNDCGRHPPGSFTCA</sequence>
<evidence type="ECO:0000313" key="2">
    <source>
        <dbReference type="Proteomes" id="UP001732700"/>
    </source>
</evidence>
<name>A0ACD5XWV0_AVESA</name>
<keyword evidence="2" id="KW-1185">Reference proteome</keyword>
<dbReference type="Proteomes" id="UP001732700">
    <property type="component" value="Chromosome 5C"/>
</dbReference>
<dbReference type="EnsemblPlants" id="AVESA.00010b.r2.5CG0864940.1">
    <property type="protein sequence ID" value="AVESA.00010b.r2.5CG0864940.1.CDS.1"/>
    <property type="gene ID" value="AVESA.00010b.r2.5CG0864940"/>
</dbReference>
<proteinExistence type="predicted"/>
<evidence type="ECO:0000313" key="1">
    <source>
        <dbReference type="EnsemblPlants" id="AVESA.00010b.r2.5CG0864940.1.CDS.1"/>
    </source>
</evidence>
<accession>A0ACD5XWV0</accession>
<reference evidence="1" key="1">
    <citation type="submission" date="2021-05" db="EMBL/GenBank/DDBJ databases">
        <authorList>
            <person name="Scholz U."/>
            <person name="Mascher M."/>
            <person name="Fiebig A."/>
        </authorList>
    </citation>
    <scope>NUCLEOTIDE SEQUENCE [LARGE SCALE GENOMIC DNA]</scope>
</reference>